<accession>A0A0D6QA61</accession>
<dbReference type="GO" id="GO:0004131">
    <property type="term" value="F:cytosine deaminase activity"/>
    <property type="evidence" value="ECO:0007669"/>
    <property type="project" value="TreeGrafter"/>
</dbReference>
<name>A0A0D6QA61_KOMXY</name>
<dbReference type="EMBL" id="BANJ01000042">
    <property type="protein sequence ID" value="GAO00214.1"/>
    <property type="molecule type" value="Genomic_DNA"/>
</dbReference>
<dbReference type="Proteomes" id="UP000032683">
    <property type="component" value="Unassembled WGS sequence"/>
</dbReference>
<dbReference type="InterPro" id="IPR052349">
    <property type="entry name" value="Metallo-hydrolase_Enzymes"/>
</dbReference>
<dbReference type="RefSeq" id="WP_048856597.1">
    <property type="nucleotide sequence ID" value="NZ_BANJ01000042.1"/>
</dbReference>
<dbReference type="Gene3D" id="3.20.20.140">
    <property type="entry name" value="Metal-dependent hydrolases"/>
    <property type="match status" value="1"/>
</dbReference>
<dbReference type="FunFam" id="3.20.20.140:FF:000019">
    <property type="entry name" value="Cytosine deaminase"/>
    <property type="match status" value="1"/>
</dbReference>
<dbReference type="InterPro" id="IPR013108">
    <property type="entry name" value="Amidohydro_3"/>
</dbReference>
<dbReference type="GO" id="GO:0046872">
    <property type="term" value="F:metal ion binding"/>
    <property type="evidence" value="ECO:0007669"/>
    <property type="project" value="UniProtKB-KW"/>
</dbReference>
<dbReference type="SUPFAM" id="SSF51338">
    <property type="entry name" value="Composite domain of metallo-dependent hydrolases"/>
    <property type="match status" value="1"/>
</dbReference>
<dbReference type="InterPro" id="IPR011059">
    <property type="entry name" value="Metal-dep_hydrolase_composite"/>
</dbReference>
<sequence length="426" mass="46459">MMDLVLTNATLPDGTRADIAIRNGLIADIAPRFTGEAGRKIDVGGHLVSPPFVDSHFHLDSTLTAGIIRHNTSGTLAEGIAIWKELKPTLTEEDIYNRAKRLCEMAIAKGNLAIRSHVDTSPEEPRAVRALLALQKDMKPWIDIQLVAFPQDGFFRMPGTAARLEHALDMGVNLVGGIPHFERTTNEGTQSIESLFRIAADRGLSVDMHCDETDDASSRHAETMAACTIRYGLQGRVAGSHLASMHSIDNAYAGKLIGMLADSGMGVIANPLINITLQGRYDTYPKRRGLARIRELVQAGVPVGFGHDCVMDPWYRLGSHDMLEVASMGAHVGHMTGEEELLDCYRAVTENAARIMELDGYGLAVGKRADMVVLQASSPIEALRLRPTRLYVIRAGKVIAQSPAQTTILHLDTPFEEQPIRDSGQN</sequence>
<evidence type="ECO:0000259" key="3">
    <source>
        <dbReference type="Pfam" id="PF07969"/>
    </source>
</evidence>
<evidence type="ECO:0000313" key="5">
    <source>
        <dbReference type="Proteomes" id="UP000032683"/>
    </source>
</evidence>
<proteinExistence type="predicted"/>
<dbReference type="NCBIfam" id="NF005748">
    <property type="entry name" value="PRK07572.1"/>
    <property type="match status" value="1"/>
</dbReference>
<dbReference type="GO" id="GO:0035888">
    <property type="term" value="F:isoguanine deaminase activity"/>
    <property type="evidence" value="ECO:0007669"/>
    <property type="project" value="TreeGrafter"/>
</dbReference>
<dbReference type="CDD" id="cd01293">
    <property type="entry name" value="Bact_CD"/>
    <property type="match status" value="1"/>
</dbReference>
<evidence type="ECO:0000256" key="1">
    <source>
        <dbReference type="ARBA" id="ARBA00022723"/>
    </source>
</evidence>
<reference evidence="4 5" key="1">
    <citation type="submission" date="2012-11" db="EMBL/GenBank/DDBJ databases">
        <title>Whole genome sequence of Gluconacetobacter xylinus NBRC 13693.</title>
        <authorList>
            <person name="Azuma Y."/>
            <person name="Higashiura N."/>
            <person name="Hirakawa H."/>
            <person name="Matsushita K."/>
        </authorList>
    </citation>
    <scope>NUCLEOTIDE SEQUENCE [LARGE SCALE GENOMIC DNA]</scope>
    <source>
        <strain evidence="4 5">NBRC 13693</strain>
    </source>
</reference>
<dbReference type="AlphaFoldDB" id="A0A0D6QA61"/>
<evidence type="ECO:0000313" key="4">
    <source>
        <dbReference type="EMBL" id="GAO00214.1"/>
    </source>
</evidence>
<dbReference type="Gene3D" id="2.30.40.10">
    <property type="entry name" value="Urease, subunit C, domain 1"/>
    <property type="match status" value="1"/>
</dbReference>
<organism evidence="4 5">
    <name type="scientific">Komagataeibacter xylinus NBRC 13693</name>
    <dbReference type="NCBI Taxonomy" id="1234668"/>
    <lineage>
        <taxon>Bacteria</taxon>
        <taxon>Pseudomonadati</taxon>
        <taxon>Pseudomonadota</taxon>
        <taxon>Alphaproteobacteria</taxon>
        <taxon>Acetobacterales</taxon>
        <taxon>Acetobacteraceae</taxon>
        <taxon>Komagataeibacter</taxon>
    </lineage>
</organism>
<dbReference type="Pfam" id="PF07969">
    <property type="entry name" value="Amidohydro_3"/>
    <property type="match status" value="1"/>
</dbReference>
<protein>
    <submittedName>
        <fullName evidence="4">Cytosine deaminase</fullName>
    </submittedName>
</protein>
<evidence type="ECO:0000256" key="2">
    <source>
        <dbReference type="ARBA" id="ARBA00022801"/>
    </source>
</evidence>
<keyword evidence="1" id="KW-0479">Metal-binding</keyword>
<gene>
    <name evidence="4" type="ORF">Gxy13693_042_048</name>
</gene>
<dbReference type="PANTHER" id="PTHR32027:SF0">
    <property type="entry name" value="CYTOSINE DEAMINASE"/>
    <property type="match status" value="1"/>
</dbReference>
<dbReference type="InterPro" id="IPR032466">
    <property type="entry name" value="Metal_Hydrolase"/>
</dbReference>
<dbReference type="PANTHER" id="PTHR32027">
    <property type="entry name" value="CYTOSINE DEAMINASE"/>
    <property type="match status" value="1"/>
</dbReference>
<feature type="domain" description="Amidohydrolase 3" evidence="3">
    <location>
        <begin position="41"/>
        <end position="399"/>
    </location>
</feature>
<dbReference type="GO" id="GO:0006209">
    <property type="term" value="P:cytosine catabolic process"/>
    <property type="evidence" value="ECO:0007669"/>
    <property type="project" value="TreeGrafter"/>
</dbReference>
<comment type="caution">
    <text evidence="4">The sequence shown here is derived from an EMBL/GenBank/DDBJ whole genome shotgun (WGS) entry which is preliminary data.</text>
</comment>
<dbReference type="SUPFAM" id="SSF51556">
    <property type="entry name" value="Metallo-dependent hydrolases"/>
    <property type="match status" value="1"/>
</dbReference>
<keyword evidence="2" id="KW-0378">Hydrolase</keyword>